<protein>
    <submittedName>
        <fullName evidence="2">Uncharacterized protein</fullName>
    </submittedName>
</protein>
<dbReference type="Ensembl" id="ENSCCRT00020001393.1">
    <property type="protein sequence ID" value="ENSCCRP00020001167.1"/>
    <property type="gene ID" value="ENSCCRG00020000754.1"/>
</dbReference>
<reference evidence="2" key="1">
    <citation type="submission" date="2025-08" db="UniProtKB">
        <authorList>
            <consortium name="Ensembl"/>
        </authorList>
    </citation>
    <scope>IDENTIFICATION</scope>
</reference>
<feature type="region of interest" description="Disordered" evidence="1">
    <location>
        <begin position="350"/>
        <end position="402"/>
    </location>
</feature>
<dbReference type="AlphaFoldDB" id="A0A8C2GX27"/>
<evidence type="ECO:0000313" key="2">
    <source>
        <dbReference type="Ensembl" id="ENSCCRP00020001167.1"/>
    </source>
</evidence>
<dbReference type="PANTHER" id="PTHR31025:SF22">
    <property type="entry name" value="IP13529P"/>
    <property type="match status" value="1"/>
</dbReference>
<dbReference type="PANTHER" id="PTHR31025">
    <property type="entry name" value="SI:CH211-196P9.1-RELATED"/>
    <property type="match status" value="1"/>
</dbReference>
<evidence type="ECO:0000313" key="3">
    <source>
        <dbReference type="Proteomes" id="UP000694701"/>
    </source>
</evidence>
<proteinExistence type="predicted"/>
<name>A0A8C2GX27_CYPCA</name>
<organism evidence="2 3">
    <name type="scientific">Cyprinus carpio</name>
    <name type="common">Common carp</name>
    <dbReference type="NCBI Taxonomy" id="7962"/>
    <lineage>
        <taxon>Eukaryota</taxon>
        <taxon>Metazoa</taxon>
        <taxon>Chordata</taxon>
        <taxon>Craniata</taxon>
        <taxon>Vertebrata</taxon>
        <taxon>Euteleostomi</taxon>
        <taxon>Actinopterygii</taxon>
        <taxon>Neopterygii</taxon>
        <taxon>Teleostei</taxon>
        <taxon>Ostariophysi</taxon>
        <taxon>Cypriniformes</taxon>
        <taxon>Cyprinidae</taxon>
        <taxon>Cyprininae</taxon>
        <taxon>Cyprinus</taxon>
    </lineage>
</organism>
<evidence type="ECO:0000256" key="1">
    <source>
        <dbReference type="SAM" id="MobiDB-lite"/>
    </source>
</evidence>
<sequence length="616" mass="71664">MLPLLVGNRIQNPMDSQVWQLCLQLKEMVELICAPKIHHNQIAYLKTITEDYVQLRCSLFPNHPLKPKHHFLLHYSDLILHFGPLIRLWTLRFESKHSYFKECARKLHNFVHLCKTLAERHQLLQAYLCSDMDTESFRCEIKKTLPELEDETLRTLAAHLIDVIGVRKREDLIFVGSDDITLFLTPIQSRKLIQAFKNGESNGQVASTSSEGQEPHVSLPVLILPDGFSPSATQISPLPSERQNSSNQNKSWISSFQVPWDKMPARLLQAMEKGCLAHPEDRRVLIRVVVEAMQAHCKNPSKAICTEVARLIVCKYPGTFADKTGEGEQLGCGYYSLFRQLKTRVEHINRDNVSNRIRQPRKRSSDDSSGNDAAIKRSRTDVDSYGCTKWQPTNLPQGETAESLEDKRKILITIFKSEGPTAVEAMDVERNMELTYIYQRHMINTWPPPSLCEVEEQWPFLFTKRGLCSHFHMLTDIDIDTRLHEAFLTKGRRIINFFLNQRLKWSQDIQALLREMEHESMNNHQVPIAAILLLMKYFQEKEDHIFILTDVKVLSLYFLHHHSKLKSFFFLNRNYFQYLRIFFFFFQPTSTKMSVEQEMTLPTTPRVIMLGMRNNC</sequence>
<accession>A0A8C2GX27</accession>
<dbReference type="Proteomes" id="UP000694701">
    <property type="component" value="Unplaced"/>
</dbReference>